<organism evidence="2 3">
    <name type="scientific">Parascedosporium putredinis</name>
    <dbReference type="NCBI Taxonomy" id="1442378"/>
    <lineage>
        <taxon>Eukaryota</taxon>
        <taxon>Fungi</taxon>
        <taxon>Dikarya</taxon>
        <taxon>Ascomycota</taxon>
        <taxon>Pezizomycotina</taxon>
        <taxon>Sordariomycetes</taxon>
        <taxon>Hypocreomycetidae</taxon>
        <taxon>Microascales</taxon>
        <taxon>Microascaceae</taxon>
        <taxon>Parascedosporium</taxon>
    </lineage>
</organism>
<keyword evidence="3" id="KW-1185">Reference proteome</keyword>
<accession>A0A9P1M5C8</accession>
<comment type="caution">
    <text evidence="2">The sequence shown here is derived from an EMBL/GenBank/DDBJ whole genome shotgun (WGS) entry which is preliminary data.</text>
</comment>
<feature type="chain" id="PRO_5040292561" evidence="1">
    <location>
        <begin position="19"/>
        <end position="439"/>
    </location>
</feature>
<name>A0A9P1M5C8_9PEZI</name>
<dbReference type="Proteomes" id="UP000838763">
    <property type="component" value="Unassembled WGS sequence"/>
</dbReference>
<gene>
    <name evidence="2" type="ORF">PPNO1_LOCUS689</name>
</gene>
<feature type="signal peptide" evidence="1">
    <location>
        <begin position="1"/>
        <end position="18"/>
    </location>
</feature>
<evidence type="ECO:0000313" key="2">
    <source>
        <dbReference type="EMBL" id="CAI4210891.1"/>
    </source>
</evidence>
<sequence length="439" mass="44493">MKQSAAILAATLVAFVAAEVPQELSHGMFLTNTQTALQLNNRFNIVDPVFGLLGAAAAANGAGDVTDLDCLQQIIADEAFTNALTIEDENQRINSLANALIYRTLEKNTGSVGLASVNCGQVANNPEIAALSQHQDPASDGAQQLNKDIALSLAVQLASVGADPTLALLSGTFVPGDVNDNTGAGNTCDTALDEDPVGCIFTLNRIVADATIDEINQAVSDAMGADAPQANAAMASNLSTLAAGMASGQISAVASDNGNAQASASASASGNLQAFSGNLGGAAPPLRTPNLSAAIQRSCAVQNNACANAANSGQIDANVGDCNAQENECRASANLKMKRVVKARQNGALDFGSCSDPTIQFADGLDGRREASFAPNNKGDFSQGSALNINIISSFICGRLQDSCKADESTVAACETGRAAAQGQQGQAAADAFNAALGL</sequence>
<proteinExistence type="predicted"/>
<reference evidence="2" key="1">
    <citation type="submission" date="2022-11" db="EMBL/GenBank/DDBJ databases">
        <authorList>
            <person name="Scott C."/>
            <person name="Bruce N."/>
        </authorList>
    </citation>
    <scope>NUCLEOTIDE SEQUENCE</scope>
</reference>
<protein>
    <submittedName>
        <fullName evidence="2">Uncharacterized protein</fullName>
    </submittedName>
</protein>
<dbReference type="OrthoDB" id="2153847at2759"/>
<evidence type="ECO:0000313" key="3">
    <source>
        <dbReference type="Proteomes" id="UP000838763"/>
    </source>
</evidence>
<keyword evidence="1" id="KW-0732">Signal</keyword>
<evidence type="ECO:0000256" key="1">
    <source>
        <dbReference type="SAM" id="SignalP"/>
    </source>
</evidence>
<dbReference type="EMBL" id="CALLCH030000001">
    <property type="protein sequence ID" value="CAI4210891.1"/>
    <property type="molecule type" value="Genomic_DNA"/>
</dbReference>
<dbReference type="AlphaFoldDB" id="A0A9P1M5C8"/>